<dbReference type="EMBL" id="CP047423">
    <property type="protein sequence ID" value="QPD02273.1"/>
    <property type="molecule type" value="Genomic_DNA"/>
</dbReference>
<name>A0A7S8FAI0_9BACT</name>
<dbReference type="Proteomes" id="UP000593737">
    <property type="component" value="Chromosome"/>
</dbReference>
<gene>
    <name evidence="1" type="ORF">Nkreftii_000047</name>
</gene>
<proteinExistence type="predicted"/>
<evidence type="ECO:0000313" key="2">
    <source>
        <dbReference type="Proteomes" id="UP000593737"/>
    </source>
</evidence>
<sequence>MATNQQFKRPATTLRCGNIKATIWQNVSENGPFFATTFSRPFKDRSGAWHNGTSFGLNDL</sequence>
<reference evidence="1 2" key="1">
    <citation type="journal article" date="2020" name="ISME J.">
        <title>Enrichment and physiological characterization of a novel comammox Nitrospira indicates ammonium inhibition of complete nitrification.</title>
        <authorList>
            <person name="Sakoula D."/>
            <person name="Koch H."/>
            <person name="Frank J."/>
            <person name="Jetten M.S.M."/>
            <person name="van Kessel M.A.H.J."/>
            <person name="Lucker S."/>
        </authorList>
    </citation>
    <scope>NUCLEOTIDE SEQUENCE [LARGE SCALE GENOMIC DNA]</scope>
    <source>
        <strain evidence="1">Comreactor17</strain>
    </source>
</reference>
<evidence type="ECO:0000313" key="1">
    <source>
        <dbReference type="EMBL" id="QPD02273.1"/>
    </source>
</evidence>
<accession>A0A7S8FAI0</accession>
<organism evidence="1 2">
    <name type="scientific">Candidatus Nitrospira kreftii</name>
    <dbReference type="NCBI Taxonomy" id="2652173"/>
    <lineage>
        <taxon>Bacteria</taxon>
        <taxon>Pseudomonadati</taxon>
        <taxon>Nitrospirota</taxon>
        <taxon>Nitrospiria</taxon>
        <taxon>Nitrospirales</taxon>
        <taxon>Nitrospiraceae</taxon>
        <taxon>Nitrospira</taxon>
    </lineage>
</organism>
<dbReference type="AlphaFoldDB" id="A0A7S8FAI0"/>
<protein>
    <submittedName>
        <fullName evidence="1">Uncharacterized protein</fullName>
    </submittedName>
</protein>
<dbReference type="KEGG" id="nkf:Nkreftii_000047"/>